<organism evidence="7 8">
    <name type="scientific">Candidatus Merdivivens faecigallinarum</name>
    <dbReference type="NCBI Taxonomy" id="2840871"/>
    <lineage>
        <taxon>Bacteria</taxon>
        <taxon>Pseudomonadati</taxon>
        <taxon>Bacteroidota</taxon>
        <taxon>Bacteroidia</taxon>
        <taxon>Bacteroidales</taxon>
        <taxon>Muribaculaceae</taxon>
        <taxon>Muribaculaceae incertae sedis</taxon>
        <taxon>Candidatus Merdivivens</taxon>
    </lineage>
</organism>
<comment type="caution">
    <text evidence="7">The sequence shown here is derived from an EMBL/GenBank/DDBJ whole genome shotgun (WGS) entry which is preliminary data.</text>
</comment>
<dbReference type="PANTHER" id="PTHR46630:SF1">
    <property type="entry name" value="TETRATRICOPEPTIDE REPEAT PROTEIN 29"/>
    <property type="match status" value="1"/>
</dbReference>
<dbReference type="InterPro" id="IPR051476">
    <property type="entry name" value="Bac_ResReg_Asp_Phosphatase"/>
</dbReference>
<dbReference type="PANTHER" id="PTHR46630">
    <property type="entry name" value="TETRATRICOPEPTIDE REPEAT PROTEIN 29"/>
    <property type="match status" value="1"/>
</dbReference>
<dbReference type="GO" id="GO:0003677">
    <property type="term" value="F:DNA binding"/>
    <property type="evidence" value="ECO:0007669"/>
    <property type="project" value="InterPro"/>
</dbReference>
<dbReference type="InterPro" id="IPR016032">
    <property type="entry name" value="Sig_transdc_resp-reg_C-effctor"/>
</dbReference>
<dbReference type="SUPFAM" id="SSF48452">
    <property type="entry name" value="TPR-like"/>
    <property type="match status" value="2"/>
</dbReference>
<evidence type="ECO:0000256" key="2">
    <source>
        <dbReference type="ARBA" id="ARBA00022490"/>
    </source>
</evidence>
<dbReference type="AlphaFoldDB" id="A0A9D9IYA9"/>
<protein>
    <submittedName>
        <fullName evidence="7">Tetratricopeptide repeat protein</fullName>
    </submittedName>
</protein>
<keyword evidence="6" id="KW-0472">Membrane</keyword>
<dbReference type="EMBL" id="JADILY010000047">
    <property type="protein sequence ID" value="MBO8481357.1"/>
    <property type="molecule type" value="Genomic_DNA"/>
</dbReference>
<dbReference type="GO" id="GO:0006355">
    <property type="term" value="P:regulation of DNA-templated transcription"/>
    <property type="evidence" value="ECO:0007669"/>
    <property type="project" value="InterPro"/>
</dbReference>
<evidence type="ECO:0000256" key="6">
    <source>
        <dbReference type="SAM" id="Phobius"/>
    </source>
</evidence>
<dbReference type="InterPro" id="IPR011990">
    <property type="entry name" value="TPR-like_helical_dom_sf"/>
</dbReference>
<keyword evidence="6" id="KW-0812">Transmembrane</keyword>
<evidence type="ECO:0000313" key="7">
    <source>
        <dbReference type="EMBL" id="MBO8481357.1"/>
    </source>
</evidence>
<evidence type="ECO:0000256" key="1">
    <source>
        <dbReference type="ARBA" id="ARBA00004496"/>
    </source>
</evidence>
<dbReference type="SUPFAM" id="SSF46894">
    <property type="entry name" value="C-terminal effector domain of the bipartite response regulators"/>
    <property type="match status" value="1"/>
</dbReference>
<proteinExistence type="inferred from homology"/>
<keyword evidence="6" id="KW-1133">Transmembrane helix</keyword>
<evidence type="ECO:0000256" key="5">
    <source>
        <dbReference type="ARBA" id="ARBA00038253"/>
    </source>
</evidence>
<comment type="subcellular location">
    <subcellularLocation>
        <location evidence="1">Cytoplasm</location>
    </subcellularLocation>
</comment>
<evidence type="ECO:0000256" key="3">
    <source>
        <dbReference type="ARBA" id="ARBA00022737"/>
    </source>
</evidence>
<reference evidence="7" key="2">
    <citation type="journal article" date="2021" name="PeerJ">
        <title>Extensive microbial diversity within the chicken gut microbiome revealed by metagenomics and culture.</title>
        <authorList>
            <person name="Gilroy R."/>
            <person name="Ravi A."/>
            <person name="Getino M."/>
            <person name="Pursley I."/>
            <person name="Horton D.L."/>
            <person name="Alikhan N.F."/>
            <person name="Baker D."/>
            <person name="Gharbi K."/>
            <person name="Hall N."/>
            <person name="Watson M."/>
            <person name="Adriaenssens E.M."/>
            <person name="Foster-Nyarko E."/>
            <person name="Jarju S."/>
            <person name="Secka A."/>
            <person name="Antonio M."/>
            <person name="Oren A."/>
            <person name="Chaudhuri R.R."/>
            <person name="La Ragione R."/>
            <person name="Hildebrand F."/>
            <person name="Pallen M.J."/>
        </authorList>
    </citation>
    <scope>NUCLEOTIDE SEQUENCE</scope>
    <source>
        <strain evidence="7">B3-2255</strain>
    </source>
</reference>
<accession>A0A9D9IYA9</accession>
<evidence type="ECO:0000313" key="8">
    <source>
        <dbReference type="Proteomes" id="UP000823772"/>
    </source>
</evidence>
<name>A0A9D9IYA9_9BACT</name>
<keyword evidence="4" id="KW-0802">TPR repeat</keyword>
<keyword evidence="3" id="KW-0677">Repeat</keyword>
<feature type="transmembrane region" description="Helical" evidence="6">
    <location>
        <begin position="383"/>
        <end position="401"/>
    </location>
</feature>
<keyword evidence="2" id="KW-0963">Cytoplasm</keyword>
<dbReference type="InterPro" id="IPR019734">
    <property type="entry name" value="TPR_rpt"/>
</dbReference>
<sequence>MKTVYAIIFFLLMQPAAILHCRQVDSTAVMSGIQGADMTLYAIWTKNKDFEKEKAIDCAELFLSRIDTSAHNIYLAHMYDYVSQWYEFEECLFSKAISYREGSLRQYTAIGDTHSQAMSESILGRLYYKKGLYHKALEYTYSAMELFTKTGSQKDIMDCNMMLGAIYKICNDIEKSDKCYQEYALLAEKLNDSLGMAKNINNMAALSFNTGDTARAIRLLLQAIDYSENVADTEELCTIYLNTALTYIHMGLYEKAESCLERARPLSNGIYEKGCWYAVYGQLYYNKDEKAKAISYFNKAIEEYGKGEFDRRISQLYEILNYLYQSSGDTINAYACLQKMYDYWTPESNNEIMLELFRAREEIAINSKDMLLKKEKDRRKTTILASVSCTIILILSIALVMKKKTYEIKNREVAVKNQQRLTEERKMYYLRMDNIINKATHDLLKICQGIKNGKTREDIMAVCTELSESNNKDNMEDMGNFMYEFDNDFYRKLKKQYPSLTVNESRICVLLNKNLSTKEISEITRQSPESINLARYRLRKKLGLTGKGMTIQDFLNNFN</sequence>
<evidence type="ECO:0000256" key="4">
    <source>
        <dbReference type="ARBA" id="ARBA00022803"/>
    </source>
</evidence>
<dbReference type="Pfam" id="PF13181">
    <property type="entry name" value="TPR_8"/>
    <property type="match status" value="2"/>
</dbReference>
<dbReference type="Gene3D" id="1.25.40.10">
    <property type="entry name" value="Tetratricopeptide repeat domain"/>
    <property type="match status" value="2"/>
</dbReference>
<dbReference type="SMART" id="SM00028">
    <property type="entry name" value="TPR"/>
    <property type="match status" value="4"/>
</dbReference>
<comment type="similarity">
    <text evidence="5">Belongs to the Rap family.</text>
</comment>
<dbReference type="Proteomes" id="UP000823772">
    <property type="component" value="Unassembled WGS sequence"/>
</dbReference>
<dbReference type="GO" id="GO:0005737">
    <property type="term" value="C:cytoplasm"/>
    <property type="evidence" value="ECO:0007669"/>
    <property type="project" value="UniProtKB-SubCell"/>
</dbReference>
<reference evidence="7" key="1">
    <citation type="submission" date="2020-10" db="EMBL/GenBank/DDBJ databases">
        <authorList>
            <person name="Gilroy R."/>
        </authorList>
    </citation>
    <scope>NUCLEOTIDE SEQUENCE</scope>
    <source>
        <strain evidence="7">B3-2255</strain>
    </source>
</reference>
<gene>
    <name evidence="7" type="ORF">IAC87_02285</name>
</gene>